<comment type="caution">
    <text evidence="1">The sequence shown here is derived from an EMBL/GenBank/DDBJ whole genome shotgun (WGS) entry which is preliminary data.</text>
</comment>
<keyword evidence="2" id="KW-1185">Reference proteome</keyword>
<reference evidence="1 2" key="1">
    <citation type="submission" date="2018-04" db="EMBL/GenBank/DDBJ databases">
        <title>Genomic Encyclopedia of Archaeal and Bacterial Type Strains, Phase II (KMG-II): from individual species to whole genera.</title>
        <authorList>
            <person name="Goeker M."/>
        </authorList>
    </citation>
    <scope>NUCLEOTIDE SEQUENCE [LARGE SCALE GENOMIC DNA]</scope>
    <source>
        <strain evidence="1 2">DSM 28823</strain>
    </source>
</reference>
<evidence type="ECO:0000313" key="2">
    <source>
        <dbReference type="Proteomes" id="UP000243525"/>
    </source>
</evidence>
<sequence>MKPTEKQLEEIADYLDCGMRCYFNLKTADIKILPNFDDWL</sequence>
<dbReference type="AlphaFoldDB" id="A0A2T5C5F2"/>
<evidence type="ECO:0000313" key="1">
    <source>
        <dbReference type="EMBL" id="PTN10103.1"/>
    </source>
</evidence>
<proteinExistence type="predicted"/>
<name>A0A2T5C5F2_9BACT</name>
<dbReference type="Proteomes" id="UP000243525">
    <property type="component" value="Unassembled WGS sequence"/>
</dbReference>
<dbReference type="EMBL" id="QAAD01000002">
    <property type="protein sequence ID" value="PTN10103.1"/>
    <property type="molecule type" value="Genomic_DNA"/>
</dbReference>
<protein>
    <submittedName>
        <fullName evidence="1">Uncharacterized protein</fullName>
    </submittedName>
</protein>
<gene>
    <name evidence="1" type="ORF">C8N47_10288</name>
</gene>
<accession>A0A2T5C5F2</accession>
<organism evidence="1 2">
    <name type="scientific">Mangrovibacterium marinum</name>
    <dbReference type="NCBI Taxonomy" id="1639118"/>
    <lineage>
        <taxon>Bacteria</taxon>
        <taxon>Pseudomonadati</taxon>
        <taxon>Bacteroidota</taxon>
        <taxon>Bacteroidia</taxon>
        <taxon>Marinilabiliales</taxon>
        <taxon>Prolixibacteraceae</taxon>
        <taxon>Mangrovibacterium</taxon>
    </lineage>
</organism>